<dbReference type="InterPro" id="IPR009874">
    <property type="entry name" value="DUF1428"/>
</dbReference>
<dbReference type="Proteomes" id="UP001596472">
    <property type="component" value="Unassembled WGS sequence"/>
</dbReference>
<dbReference type="RefSeq" id="WP_379712128.1">
    <property type="nucleotide sequence ID" value="NZ_JBHTBS010000004.1"/>
</dbReference>
<dbReference type="SUPFAM" id="SSF54909">
    <property type="entry name" value="Dimeric alpha+beta barrel"/>
    <property type="match status" value="1"/>
</dbReference>
<comment type="caution">
    <text evidence="1">The sequence shown here is derived from an EMBL/GenBank/DDBJ whole genome shotgun (WGS) entry which is preliminary data.</text>
</comment>
<proteinExistence type="predicted"/>
<accession>A0ABW2L5L7</accession>
<dbReference type="Pfam" id="PF07237">
    <property type="entry name" value="DUF1428"/>
    <property type="match status" value="1"/>
</dbReference>
<evidence type="ECO:0000313" key="2">
    <source>
        <dbReference type="Proteomes" id="UP001596472"/>
    </source>
</evidence>
<evidence type="ECO:0000313" key="1">
    <source>
        <dbReference type="EMBL" id="MFC7337651.1"/>
    </source>
</evidence>
<gene>
    <name evidence="1" type="ORF">ACFQY0_10725</name>
</gene>
<name>A0ABW2L5L7_9BACT</name>
<dbReference type="InterPro" id="IPR011008">
    <property type="entry name" value="Dimeric_a/b-barrel"/>
</dbReference>
<protein>
    <submittedName>
        <fullName evidence="1">DUF1428 domain-containing protein</fullName>
    </submittedName>
</protein>
<organism evidence="1 2">
    <name type="scientific">Haloferula chungangensis</name>
    <dbReference type="NCBI Taxonomy" id="1048331"/>
    <lineage>
        <taxon>Bacteria</taxon>
        <taxon>Pseudomonadati</taxon>
        <taxon>Verrucomicrobiota</taxon>
        <taxon>Verrucomicrobiia</taxon>
        <taxon>Verrucomicrobiales</taxon>
        <taxon>Verrucomicrobiaceae</taxon>
        <taxon>Haloferula</taxon>
    </lineage>
</organism>
<sequence>MSKYTDGFVIPIAKDKIEEYKKSAELACEVWLEYGALDYREWIAEDLRAENMVSFPQLAGAKEGETVVFAWITYNSRKDRDEVNAKVMADPRIKEMCPGGKDEPPFDCSRMAYGGFEALVGS</sequence>
<reference evidence="2" key="1">
    <citation type="journal article" date="2019" name="Int. J. Syst. Evol. Microbiol.">
        <title>The Global Catalogue of Microorganisms (GCM) 10K type strain sequencing project: providing services to taxonomists for standard genome sequencing and annotation.</title>
        <authorList>
            <consortium name="The Broad Institute Genomics Platform"/>
            <consortium name="The Broad Institute Genome Sequencing Center for Infectious Disease"/>
            <person name="Wu L."/>
            <person name="Ma J."/>
        </authorList>
    </citation>
    <scope>NUCLEOTIDE SEQUENCE [LARGE SCALE GENOMIC DNA]</scope>
    <source>
        <strain evidence="2">CGMCC 4.1467</strain>
    </source>
</reference>
<keyword evidence="2" id="KW-1185">Reference proteome</keyword>
<dbReference type="EMBL" id="JBHTBS010000004">
    <property type="protein sequence ID" value="MFC7337651.1"/>
    <property type="molecule type" value="Genomic_DNA"/>
</dbReference>
<dbReference type="Gene3D" id="3.30.70.100">
    <property type="match status" value="1"/>
</dbReference>
<dbReference type="PIRSF" id="PIRSF007028">
    <property type="entry name" value="UCP007028"/>
    <property type="match status" value="1"/>
</dbReference>